<dbReference type="InterPro" id="IPR016024">
    <property type="entry name" value="ARM-type_fold"/>
</dbReference>
<dbReference type="RefSeq" id="WP_005468849.1">
    <property type="nucleotide sequence ID" value="NZ_KB291043.1"/>
</dbReference>
<reference evidence="3 4" key="1">
    <citation type="submission" date="2012-05" db="EMBL/GenBank/DDBJ databases">
        <authorList>
            <person name="Weinstock G."/>
            <person name="Sodergren E."/>
            <person name="Lobos E.A."/>
            <person name="Fulton L."/>
            <person name="Fulton R."/>
            <person name="Courtney L."/>
            <person name="Fronick C."/>
            <person name="O'Laughlin M."/>
            <person name="Godfrey J."/>
            <person name="Wilson R.M."/>
            <person name="Miner T."/>
            <person name="Farmer C."/>
            <person name="Delehaunty K."/>
            <person name="Cordes M."/>
            <person name="Minx P."/>
            <person name="Tomlinson C."/>
            <person name="Chen J."/>
            <person name="Wollam A."/>
            <person name="Pepin K.H."/>
            <person name="Bhonagiri V."/>
            <person name="Zhang X."/>
            <person name="Suruliraj S."/>
            <person name="Warren W."/>
            <person name="Mitreva M."/>
            <person name="Mardis E.R."/>
            <person name="Wilson R.K."/>
        </authorList>
    </citation>
    <scope>NUCLEOTIDE SEQUENCE [LARGE SCALE GENOMIC DNA]</scope>
    <source>
        <strain evidence="3 4">F0037</strain>
    </source>
</reference>
<dbReference type="GO" id="GO:0016787">
    <property type="term" value="F:hydrolase activity"/>
    <property type="evidence" value="ECO:0007669"/>
    <property type="project" value="UniProtKB-KW"/>
</dbReference>
<evidence type="ECO:0000313" key="4">
    <source>
        <dbReference type="Proteomes" id="UP000010408"/>
    </source>
</evidence>
<evidence type="ECO:0000313" key="3">
    <source>
        <dbReference type="EMBL" id="EKY02256.1"/>
    </source>
</evidence>
<keyword evidence="2" id="KW-0378">Hydrolase</keyword>
<dbReference type="AlphaFoldDB" id="L1NG04"/>
<organism evidence="3 4">
    <name type="scientific">Porphyromonas catoniae F0037</name>
    <dbReference type="NCBI Taxonomy" id="1127696"/>
    <lineage>
        <taxon>Bacteria</taxon>
        <taxon>Pseudomonadati</taxon>
        <taxon>Bacteroidota</taxon>
        <taxon>Bacteroidia</taxon>
        <taxon>Bacteroidales</taxon>
        <taxon>Porphyromonadaceae</taxon>
        <taxon>Porphyromonas</taxon>
    </lineage>
</organism>
<dbReference type="Gene3D" id="3.30.540.30">
    <property type="match status" value="2"/>
</dbReference>
<protein>
    <submittedName>
        <fullName evidence="3">Peptidase family M49</fullName>
    </submittedName>
</protein>
<dbReference type="Proteomes" id="UP000010408">
    <property type="component" value="Unassembled WGS sequence"/>
</dbReference>
<dbReference type="Pfam" id="PF03571">
    <property type="entry name" value="Peptidase_M49"/>
    <property type="match status" value="2"/>
</dbReference>
<comment type="caution">
    <text evidence="3">The sequence shown here is derived from an EMBL/GenBank/DDBJ whole genome shotgun (WGS) entry which is preliminary data.</text>
</comment>
<evidence type="ECO:0000256" key="2">
    <source>
        <dbReference type="ARBA" id="ARBA00022801"/>
    </source>
</evidence>
<keyword evidence="1" id="KW-0479">Metal-binding</keyword>
<evidence type="ECO:0000256" key="1">
    <source>
        <dbReference type="ARBA" id="ARBA00022723"/>
    </source>
</evidence>
<accession>L1NG04</accession>
<sequence length="923" mass="105753">MNAKVALLRQDENKTFMHPDTPCSVSGASVARFADIEILRYEIPGFANLPLERKLFIYHLSRAALAGRDITFDQNGRYSLRLRELFEGIYLHYEGERDHEEFRGVEEYLFRLWFSSGIHHHYGSEKFEPQFSRAYLCRLIEAVQAERGELLRFHGPELGELLEVIFNPHLEPRRTVQSGEKDLLQASSANFYSPGVTQQEAETFYREAYEVLTEEEQTTPPSLGLNSRLARREDGKLYEQTYRIGGLYDEALSLISAELHAALPYAEGERQRETILALLDYYKTGDLEEYNRCMISWVGDTQTEVDFINGFTEVYTDPLGMKGMWESLVHIRNHEASKRTEKLCREAAWFEKHAPIDERFKKEEPRGVTATVVSVAMLAGDSYPATPIGINLPNADWIRATHGSKSVTIDNIHEAYREASRHSGMDEVFIPNPEVRALLAKYDNLTDHLHTDLHECLGHGSGRLLPGVSADALGAYHSTLEEARADLFALYYMADEKLIELELLPDHEAYKACYYRYLLNGLVTQLVRIRPGHQLEEAHMRNRALIARYVLEHGEAIGALELRGLELIIHDYAAIRPIIGELLREVQRIKSTGDHEAGRLLVERYAISVDPELHREVLTRYTQLGIAPYKGFVNPRLEPVLEGDKIIDIVAHYDEGYAEQMLRYRREYSTLCSNPISLETLRHPEPSDETLEVAKELRSNLRHSMDGQVASSMRSKGLYYGINFGLTLDYIIRLAEKQPKTEDLAAYILSRDVRELKIIGQLIYPPECMTYEKATELALTVSSNPELRDYIAKNLFDRIPESTHWALDWSLCSNVSSRQELLPVAFTILVRKITKGFIIQPPMWRQRLLNMLLDILSDGTVAYPTTLQRTALLLLKRWGREDKAIREQILSSTSLSGWRSSESLVLREFADDITFELEEYPSN</sequence>
<dbReference type="eggNOG" id="COG4912">
    <property type="taxonomic scope" value="Bacteria"/>
</dbReference>
<dbReference type="EMBL" id="AMEQ01000018">
    <property type="protein sequence ID" value="EKY02256.1"/>
    <property type="molecule type" value="Genomic_DNA"/>
</dbReference>
<dbReference type="PANTHER" id="PTHR23422">
    <property type="entry name" value="DIPEPTIDYL PEPTIDASE III-RELATED"/>
    <property type="match status" value="1"/>
</dbReference>
<dbReference type="InterPro" id="IPR039461">
    <property type="entry name" value="Peptidase_M49"/>
</dbReference>
<proteinExistence type="predicted"/>
<gene>
    <name evidence="3" type="ORF">HMPREF9134_00645</name>
</gene>
<dbReference type="SUPFAM" id="SSF48371">
    <property type="entry name" value="ARM repeat"/>
    <property type="match status" value="1"/>
</dbReference>
<name>L1NG04_9PORP</name>
<dbReference type="PANTHER" id="PTHR23422:SF11">
    <property type="entry name" value="DIPEPTIDYL PEPTIDASE 3"/>
    <property type="match status" value="1"/>
</dbReference>
<dbReference type="PATRIC" id="fig|1127696.3.peg.573"/>
<dbReference type="MEROPS" id="M49.003"/>
<dbReference type="HOGENOM" id="CLU_015592_0_0_10"/>
<dbReference type="STRING" id="1127696.HMPREF9134_00645"/>
<dbReference type="GO" id="GO:0046872">
    <property type="term" value="F:metal ion binding"/>
    <property type="evidence" value="ECO:0007669"/>
    <property type="project" value="UniProtKB-KW"/>
</dbReference>